<dbReference type="EMBL" id="JBBPFD010000004">
    <property type="protein sequence ID" value="KAK7929512.1"/>
    <property type="molecule type" value="Genomic_DNA"/>
</dbReference>
<dbReference type="Pfam" id="PF20231">
    <property type="entry name" value="DUF6589"/>
    <property type="match status" value="1"/>
</dbReference>
<evidence type="ECO:0000313" key="4">
    <source>
        <dbReference type="Proteomes" id="UP001460270"/>
    </source>
</evidence>
<organism evidence="3 4">
    <name type="scientific">Mugilogobius chulae</name>
    <name type="common">yellowstripe goby</name>
    <dbReference type="NCBI Taxonomy" id="88201"/>
    <lineage>
        <taxon>Eukaryota</taxon>
        <taxon>Metazoa</taxon>
        <taxon>Chordata</taxon>
        <taxon>Craniata</taxon>
        <taxon>Vertebrata</taxon>
        <taxon>Euteleostomi</taxon>
        <taxon>Actinopterygii</taxon>
        <taxon>Neopterygii</taxon>
        <taxon>Teleostei</taxon>
        <taxon>Neoteleostei</taxon>
        <taxon>Acanthomorphata</taxon>
        <taxon>Gobiaria</taxon>
        <taxon>Gobiiformes</taxon>
        <taxon>Gobioidei</taxon>
        <taxon>Gobiidae</taxon>
        <taxon>Gobionellinae</taxon>
        <taxon>Mugilogobius</taxon>
    </lineage>
</organism>
<dbReference type="AlphaFoldDB" id="A0AAW0PIB8"/>
<feature type="compositionally biased region" description="Polar residues" evidence="1">
    <location>
        <begin position="156"/>
        <end position="176"/>
    </location>
</feature>
<gene>
    <name evidence="3" type="ORF">WMY93_005907</name>
</gene>
<dbReference type="InterPro" id="IPR046496">
    <property type="entry name" value="DUF6589"/>
</dbReference>
<feature type="domain" description="DUF6589" evidence="2">
    <location>
        <begin position="191"/>
        <end position="309"/>
    </location>
</feature>
<evidence type="ECO:0000256" key="1">
    <source>
        <dbReference type="SAM" id="MobiDB-lite"/>
    </source>
</evidence>
<feature type="region of interest" description="Disordered" evidence="1">
    <location>
        <begin position="143"/>
        <end position="176"/>
    </location>
</feature>
<accession>A0AAW0PIB8</accession>
<keyword evidence="4" id="KW-1185">Reference proteome</keyword>
<sequence>MANKQDNPHKRKNMPVADDLEEIKRSLNFMSGELAKLTTQQERLIELVGERIMACSTTQSSVNDCCRLCTKNLRIKGVIGNSENIFEKRTQERTFANRCEYLGLVFKKDKTKSHRICKPCSNVITRLERDFTLLNKWKLQEQNGDPVPVQQDEQQRQPVSPQSTNTSAKRVLSTPSKTPRLVKKIRFLPTKPSSPKSITQYPLGLIFKNENKTSELIDALEYLQNEYVPKGPDGMSTVVVGGDRLTEGNSRNIQWAFADGVTKEKRLEGMVFRFEDWHAIRNLMEIHFKIFFKTSSAKDHGTLFANMNTLSLCP</sequence>
<dbReference type="Proteomes" id="UP001460270">
    <property type="component" value="Unassembled WGS sequence"/>
</dbReference>
<proteinExistence type="predicted"/>
<evidence type="ECO:0000259" key="2">
    <source>
        <dbReference type="Pfam" id="PF20231"/>
    </source>
</evidence>
<name>A0AAW0PIB8_9GOBI</name>
<reference evidence="4" key="1">
    <citation type="submission" date="2024-04" db="EMBL/GenBank/DDBJ databases">
        <title>Salinicola lusitanus LLJ914,a marine bacterium isolated from the Okinawa Trough.</title>
        <authorList>
            <person name="Li J."/>
        </authorList>
    </citation>
    <scope>NUCLEOTIDE SEQUENCE [LARGE SCALE GENOMIC DNA]</scope>
</reference>
<protein>
    <recommendedName>
        <fullName evidence="2">DUF6589 domain-containing protein</fullName>
    </recommendedName>
</protein>
<evidence type="ECO:0000313" key="3">
    <source>
        <dbReference type="EMBL" id="KAK7929512.1"/>
    </source>
</evidence>
<comment type="caution">
    <text evidence="3">The sequence shown here is derived from an EMBL/GenBank/DDBJ whole genome shotgun (WGS) entry which is preliminary data.</text>
</comment>